<evidence type="ECO:0000256" key="1">
    <source>
        <dbReference type="SAM" id="MobiDB-lite"/>
    </source>
</evidence>
<dbReference type="InParanoid" id="K3WEG1"/>
<evidence type="ECO:0000313" key="3">
    <source>
        <dbReference type="Proteomes" id="UP000019132"/>
    </source>
</evidence>
<sequence length="335" mass="36467">MARRPAYSTTALDNAQLQEHQQHKMKIMVKWLSLLKFTWLRRCKVCRVRGSKCMCKRPSLALEHIFFLEERKNKFGARNFSHVSDTVVTTGSTGTLIGSSNNTVLMRGSSFDEYTFADYYYNPNQSGRGSHGSRGSLDKKTPSNATTTTAIVRKNSGKMVRLNGSGSSSRRNQRFEELPQEGVTLYSDAAASSSTALAASQSSRRRPAARLQNGSSSKNEGCSFKFYGRGGTSSVSTVSSSFGNSMQGGRSMNDSLVLSSSAANTMRYSTSSDRMSVDANIGSYNPRGMFIENGYASIQEDNDDELALAALNGWLQASPTSTAGSFAAPRNVHAF</sequence>
<evidence type="ECO:0000313" key="2">
    <source>
        <dbReference type="EnsemblProtists" id="PYU1_T003352"/>
    </source>
</evidence>
<name>K3WEG1_GLOUD</name>
<reference evidence="2" key="3">
    <citation type="submission" date="2015-02" db="UniProtKB">
        <authorList>
            <consortium name="EnsemblProtists"/>
        </authorList>
    </citation>
    <scope>IDENTIFICATION</scope>
    <source>
        <strain evidence="2">DAOM BR144</strain>
    </source>
</reference>
<dbReference type="Proteomes" id="UP000019132">
    <property type="component" value="Unassembled WGS sequence"/>
</dbReference>
<dbReference type="HOGENOM" id="CLU_050324_0_0_1"/>
<dbReference type="eggNOG" id="ENOG502SGRP">
    <property type="taxonomic scope" value="Eukaryota"/>
</dbReference>
<dbReference type="EMBL" id="GL376603">
    <property type="status" value="NOT_ANNOTATED_CDS"/>
    <property type="molecule type" value="Genomic_DNA"/>
</dbReference>
<reference evidence="3" key="1">
    <citation type="journal article" date="2010" name="Genome Biol.">
        <title>Genome sequence of the necrotrophic plant pathogen Pythium ultimum reveals original pathogenicity mechanisms and effector repertoire.</title>
        <authorList>
            <person name="Levesque C.A."/>
            <person name="Brouwer H."/>
            <person name="Cano L."/>
            <person name="Hamilton J.P."/>
            <person name="Holt C."/>
            <person name="Huitema E."/>
            <person name="Raffaele S."/>
            <person name="Robideau G.P."/>
            <person name="Thines M."/>
            <person name="Win J."/>
            <person name="Zerillo M.M."/>
            <person name="Beakes G.W."/>
            <person name="Boore J.L."/>
            <person name="Busam D."/>
            <person name="Dumas B."/>
            <person name="Ferriera S."/>
            <person name="Fuerstenberg S.I."/>
            <person name="Gachon C.M."/>
            <person name="Gaulin E."/>
            <person name="Govers F."/>
            <person name="Grenville-Briggs L."/>
            <person name="Horner N."/>
            <person name="Hostetler J."/>
            <person name="Jiang R.H."/>
            <person name="Johnson J."/>
            <person name="Krajaejun T."/>
            <person name="Lin H."/>
            <person name="Meijer H.J."/>
            <person name="Moore B."/>
            <person name="Morris P."/>
            <person name="Phuntmart V."/>
            <person name="Puiu D."/>
            <person name="Shetty J."/>
            <person name="Stajich J.E."/>
            <person name="Tripathy S."/>
            <person name="Wawra S."/>
            <person name="van West P."/>
            <person name="Whitty B.R."/>
            <person name="Coutinho P.M."/>
            <person name="Henrissat B."/>
            <person name="Martin F."/>
            <person name="Thomas P.D."/>
            <person name="Tyler B.M."/>
            <person name="De Vries R.P."/>
            <person name="Kamoun S."/>
            <person name="Yandell M."/>
            <person name="Tisserat N."/>
            <person name="Buell C.R."/>
        </authorList>
    </citation>
    <scope>NUCLEOTIDE SEQUENCE</scope>
    <source>
        <strain evidence="3">DAOM:BR144</strain>
    </source>
</reference>
<accession>K3WEG1</accession>
<dbReference type="EnsemblProtists" id="PYU1_T003352">
    <property type="protein sequence ID" value="PYU1_T003352"/>
    <property type="gene ID" value="PYU1_G003342"/>
</dbReference>
<reference evidence="3" key="2">
    <citation type="submission" date="2010-04" db="EMBL/GenBank/DDBJ databases">
        <authorList>
            <person name="Buell R."/>
            <person name="Hamilton J."/>
            <person name="Hostetler J."/>
        </authorList>
    </citation>
    <scope>NUCLEOTIDE SEQUENCE [LARGE SCALE GENOMIC DNA]</scope>
    <source>
        <strain evidence="3">DAOM:BR144</strain>
    </source>
</reference>
<keyword evidence="3" id="KW-1185">Reference proteome</keyword>
<feature type="region of interest" description="Disordered" evidence="1">
    <location>
        <begin position="127"/>
        <end position="174"/>
    </location>
</feature>
<dbReference type="AlphaFoldDB" id="K3WEG1"/>
<protein>
    <submittedName>
        <fullName evidence="2">Uncharacterized protein</fullName>
    </submittedName>
</protein>
<proteinExistence type="predicted"/>
<organism evidence="2 3">
    <name type="scientific">Globisporangium ultimum (strain ATCC 200006 / CBS 805.95 / DAOM BR144)</name>
    <name type="common">Pythium ultimum</name>
    <dbReference type="NCBI Taxonomy" id="431595"/>
    <lineage>
        <taxon>Eukaryota</taxon>
        <taxon>Sar</taxon>
        <taxon>Stramenopiles</taxon>
        <taxon>Oomycota</taxon>
        <taxon>Peronosporomycetes</taxon>
        <taxon>Pythiales</taxon>
        <taxon>Pythiaceae</taxon>
        <taxon>Globisporangium</taxon>
    </lineage>
</organism>
<feature type="region of interest" description="Disordered" evidence="1">
    <location>
        <begin position="196"/>
        <end position="217"/>
    </location>
</feature>
<dbReference type="VEuPathDB" id="FungiDB:PYU1_G003342"/>